<dbReference type="STRING" id="661367.LLO_4090"/>
<dbReference type="AlphaFoldDB" id="D3HMH5"/>
<keyword evidence="2" id="KW-1185">Reference proteome</keyword>
<dbReference type="EMBL" id="FN650140">
    <property type="protein sequence ID" value="CBJ13664.1"/>
    <property type="molecule type" value="Genomic_DNA"/>
</dbReference>
<name>D3HMH5_LEGLN</name>
<reference evidence="1 2" key="1">
    <citation type="journal article" date="2010" name="PLoS Genet.">
        <title>Analysis of the Legionella longbeachae genome and transcriptome uncovers unique strategies to cause Legionnaires' disease.</title>
        <authorList>
            <person name="Cazalet C."/>
            <person name="Gomez-Valero L."/>
            <person name="Rusniok C."/>
            <person name="Lomma M."/>
            <person name="Dervins-Ravault D."/>
            <person name="Newton H."/>
            <person name="Sansom F."/>
            <person name="Jarraud S."/>
            <person name="Zidane N."/>
            <person name="Ma L."/>
            <person name="Bouchier C."/>
            <person name="Etienne J."/>
            <person name="Hartland E."/>
            <person name="Buchrieser C."/>
        </authorList>
    </citation>
    <scope>NUCLEOTIDE SEQUENCE [LARGE SCALE GENOMIC DNA]</scope>
    <source>
        <strain evidence="1 2">NSW150</strain>
    </source>
</reference>
<sequence>MDTSIPTNFKCFAAPEIAPHRRILTVFSTKLSRLSLHDYDFTNVTVEKKQFNRYHKK</sequence>
<dbReference type="KEGG" id="llo:LLO_4090"/>
<protein>
    <submittedName>
        <fullName evidence="1">Uncharacterized protein</fullName>
    </submittedName>
</protein>
<gene>
    <name evidence="1" type="ordered locus">LLO_4090</name>
</gene>
<evidence type="ECO:0000313" key="2">
    <source>
        <dbReference type="Proteomes" id="UP000001060"/>
    </source>
</evidence>
<evidence type="ECO:0000313" key="1">
    <source>
        <dbReference type="EMBL" id="CBJ13664.1"/>
    </source>
</evidence>
<organism evidence="1 2">
    <name type="scientific">Legionella longbeachae serogroup 1 (strain NSW150)</name>
    <dbReference type="NCBI Taxonomy" id="661367"/>
    <lineage>
        <taxon>Bacteria</taxon>
        <taxon>Pseudomonadati</taxon>
        <taxon>Pseudomonadota</taxon>
        <taxon>Gammaproteobacteria</taxon>
        <taxon>Legionellales</taxon>
        <taxon>Legionellaceae</taxon>
        <taxon>Legionella</taxon>
    </lineage>
</organism>
<accession>D3HMH5</accession>
<dbReference type="HOGENOM" id="CLU_2991165_0_0_6"/>
<proteinExistence type="predicted"/>
<dbReference type="Proteomes" id="UP000001060">
    <property type="component" value="Chromosome"/>
</dbReference>